<name>A0A812UMB0_SYMPI</name>
<reference evidence="2" key="1">
    <citation type="submission" date="2021-02" db="EMBL/GenBank/DDBJ databases">
        <authorList>
            <person name="Dougan E. K."/>
            <person name="Rhodes N."/>
            <person name="Thang M."/>
            <person name="Chan C."/>
        </authorList>
    </citation>
    <scope>NUCLEOTIDE SEQUENCE</scope>
</reference>
<dbReference type="EMBL" id="CAJNIZ010039069">
    <property type="protein sequence ID" value="CAE7586751.1"/>
    <property type="molecule type" value="Genomic_DNA"/>
</dbReference>
<dbReference type="AlphaFoldDB" id="A0A812UMB0"/>
<evidence type="ECO:0000313" key="2">
    <source>
        <dbReference type="EMBL" id="CAE7586751.1"/>
    </source>
</evidence>
<sequence>ESLLSGLGPGSASQQSLDRLRLAALHSLALGLLVWFEAFRHPELRAAACEGHEASSAALLAERASALTMVVAWLFAALTRTAAWRCEACVWLAPRAEEVLSEFIESDRGCPLAGRALDLAEALCAEPRVADAWLHELASLSLLVMDGSSQVRPSERLGPASELSELGELQRDVQMELQRFSDATEARFEELLASTEALCQRAESSPKPLDGTVKVRRKTSKGNREQLLKTKLDSGRGLAIPETSESRGKPSDSGSSSEAPNRDLADVDRIQADFAASRGSLAQLLEQALKHETAKQSQQPQEVAPVLGLKPPALPEMRPRPDDLRVPQGVQRETLRPQAELQPKEPSGSSVRSESQGSSVSTQRPSRGPKRYAEMRRQTLEERARRAEVSPEAPSETHWTKAEAPAASLLTPAPPSPPWNVQSVASPLANALPASGLSSEASRV</sequence>
<protein>
    <submittedName>
        <fullName evidence="2">Uncharacterized protein</fullName>
    </submittedName>
</protein>
<feature type="compositionally biased region" description="Basic and acidic residues" evidence="1">
    <location>
        <begin position="371"/>
        <end position="389"/>
    </location>
</feature>
<dbReference type="Proteomes" id="UP000649617">
    <property type="component" value="Unassembled WGS sequence"/>
</dbReference>
<evidence type="ECO:0000256" key="1">
    <source>
        <dbReference type="SAM" id="MobiDB-lite"/>
    </source>
</evidence>
<proteinExistence type="predicted"/>
<feature type="region of interest" description="Disordered" evidence="1">
    <location>
        <begin position="291"/>
        <end position="423"/>
    </location>
</feature>
<keyword evidence="3" id="KW-1185">Reference proteome</keyword>
<dbReference type="OrthoDB" id="445546at2759"/>
<feature type="compositionally biased region" description="Basic and acidic residues" evidence="1">
    <location>
        <begin position="222"/>
        <end position="234"/>
    </location>
</feature>
<feature type="region of interest" description="Disordered" evidence="1">
    <location>
        <begin position="201"/>
        <end position="263"/>
    </location>
</feature>
<evidence type="ECO:0000313" key="3">
    <source>
        <dbReference type="Proteomes" id="UP000649617"/>
    </source>
</evidence>
<feature type="compositionally biased region" description="Low complexity" evidence="1">
    <location>
        <begin position="347"/>
        <end position="364"/>
    </location>
</feature>
<organism evidence="2 3">
    <name type="scientific">Symbiodinium pilosum</name>
    <name type="common">Dinoflagellate</name>
    <dbReference type="NCBI Taxonomy" id="2952"/>
    <lineage>
        <taxon>Eukaryota</taxon>
        <taxon>Sar</taxon>
        <taxon>Alveolata</taxon>
        <taxon>Dinophyceae</taxon>
        <taxon>Suessiales</taxon>
        <taxon>Symbiodiniaceae</taxon>
        <taxon>Symbiodinium</taxon>
    </lineage>
</organism>
<gene>
    <name evidence="2" type="ORF">SPIL2461_LOCUS15654</name>
</gene>
<accession>A0A812UMB0</accession>
<comment type="caution">
    <text evidence="2">The sequence shown here is derived from an EMBL/GenBank/DDBJ whole genome shotgun (WGS) entry which is preliminary data.</text>
</comment>
<feature type="non-terminal residue" evidence="2">
    <location>
        <position position="444"/>
    </location>
</feature>